<feature type="compositionally biased region" description="Polar residues" evidence="1">
    <location>
        <begin position="1"/>
        <end position="10"/>
    </location>
</feature>
<sequence length="722" mass="82762">MPRLSISETPTRSRETRASVSRTSADGTVGESILLADNFNDLINESVEVQLQALLGPEAEAFLKPTFREGAKKCLDPLVHKHRGMGAHDLWGLLRGKSQKKLEKQEDSIPTELKNAYRSFLRECVHANIPVFERSFIDRNKERIPEDQLSESHLIKDIHFALHRLDLMYRVAHMNKDKTRLLFKNMESADANEGTVRPPRYNPNQIQPRKVCYSATLNAVSDNHFFFCKPRLLSANSTTTHSKKISKATSLKKKQEEERAAKERQEKLLKLYELWHQVKHEEREDRHGYLKDKVTLQHALIQQQDELYKVKQSRLHKQQQQIKKTQLLARQERNKCYSKFVHDVLAEEKLKSRSLKSHTRVISSHQPIRMPRLSISETPTRSRETRASVSRTSADGTVGESILLADNFNDLINESVEVQLQALLGPEAEAFLKPTFREGAKKCLDPLVHKHRGMGAHDLWGLLRGKSQKKLEKQEDSIPTELKNAYRSFLRECVHANIPVFERSFIDKNKERIPEDQLSESHLIKDIHFALHRLDLMYRVAHMNKDKTRLLFKNMESADANEGTVRPPRYNPNQIQPRKALPAVLSLSDFETWPPFLPNVEEEECFVEQPYVLDGEKITFLTEEMATCKGGFSARHHAPGIASKQPAPKTETTTLAKSIGNNIRGTVSAPVTAREDRKSKKMAGKSWQPLSLNALLDYKPPVRLLGSGEFRAGQQPRKWKID</sequence>
<proteinExistence type="predicted"/>
<accession>A7RKA4</accession>
<dbReference type="eggNOG" id="ENOG502S6E2">
    <property type="taxonomic scope" value="Eukaryota"/>
</dbReference>
<dbReference type="OMA" id="ECVHANI"/>
<evidence type="ECO:0000313" key="2">
    <source>
        <dbReference type="EMBL" id="EDO48134.1"/>
    </source>
</evidence>
<dbReference type="Proteomes" id="UP000001593">
    <property type="component" value="Unassembled WGS sequence"/>
</dbReference>
<dbReference type="STRING" id="45351.A7RKA4"/>
<dbReference type="AlphaFoldDB" id="A7RKA4"/>
<reference evidence="2 3" key="1">
    <citation type="journal article" date="2007" name="Science">
        <title>Sea anemone genome reveals ancestral eumetazoan gene repertoire and genomic organization.</title>
        <authorList>
            <person name="Putnam N.H."/>
            <person name="Srivastava M."/>
            <person name="Hellsten U."/>
            <person name="Dirks B."/>
            <person name="Chapman J."/>
            <person name="Salamov A."/>
            <person name="Terry A."/>
            <person name="Shapiro H."/>
            <person name="Lindquist E."/>
            <person name="Kapitonov V.V."/>
            <person name="Jurka J."/>
            <person name="Genikhovich G."/>
            <person name="Grigoriev I.V."/>
            <person name="Lucas S.M."/>
            <person name="Steele R.E."/>
            <person name="Finnerty J.R."/>
            <person name="Technau U."/>
            <person name="Martindale M.Q."/>
            <person name="Rokhsar D.S."/>
        </authorList>
    </citation>
    <scope>NUCLEOTIDE SEQUENCE [LARGE SCALE GENOMIC DNA]</scope>
    <source>
        <strain evidence="3">CH2 X CH6</strain>
    </source>
</reference>
<dbReference type="PhylomeDB" id="A7RKA4"/>
<dbReference type="PANTHER" id="PTHR37352:SF1">
    <property type="entry name" value="TESTIS-SPECIFIC GENE 13 PROTEIN"/>
    <property type="match status" value="1"/>
</dbReference>
<feature type="region of interest" description="Disordered" evidence="1">
    <location>
        <begin position="1"/>
        <end position="24"/>
    </location>
</feature>
<protein>
    <submittedName>
        <fullName evidence="2">Uncharacterized protein</fullName>
    </submittedName>
</protein>
<dbReference type="InParanoid" id="A7RKA4"/>
<keyword evidence="3" id="KW-1185">Reference proteome</keyword>
<dbReference type="EMBL" id="DS469515">
    <property type="protein sequence ID" value="EDO48134.1"/>
    <property type="molecule type" value="Genomic_DNA"/>
</dbReference>
<dbReference type="PANTHER" id="PTHR37352">
    <property type="entry name" value="TESTIS-SPECIFIC GENE 13 PROTEIN"/>
    <property type="match status" value="1"/>
</dbReference>
<name>A7RKA4_NEMVE</name>
<dbReference type="HOGENOM" id="CLU_383245_0_0_1"/>
<gene>
    <name evidence="2" type="ORF">NEMVEDRAFT_v1g238896</name>
</gene>
<evidence type="ECO:0000256" key="1">
    <source>
        <dbReference type="SAM" id="MobiDB-lite"/>
    </source>
</evidence>
<organism evidence="2 3">
    <name type="scientific">Nematostella vectensis</name>
    <name type="common">Starlet sea anemone</name>
    <dbReference type="NCBI Taxonomy" id="45351"/>
    <lineage>
        <taxon>Eukaryota</taxon>
        <taxon>Metazoa</taxon>
        <taxon>Cnidaria</taxon>
        <taxon>Anthozoa</taxon>
        <taxon>Hexacorallia</taxon>
        <taxon>Actiniaria</taxon>
        <taxon>Edwardsiidae</taxon>
        <taxon>Nematostella</taxon>
    </lineage>
</organism>
<feature type="region of interest" description="Disordered" evidence="1">
    <location>
        <begin position="238"/>
        <end position="258"/>
    </location>
</feature>
<dbReference type="InterPro" id="IPR029241">
    <property type="entry name" value="TSGA13"/>
</dbReference>
<evidence type="ECO:0000313" key="3">
    <source>
        <dbReference type="Proteomes" id="UP000001593"/>
    </source>
</evidence>
<feature type="compositionally biased region" description="Basic residues" evidence="1">
    <location>
        <begin position="241"/>
        <end position="252"/>
    </location>
</feature>